<dbReference type="InterPro" id="IPR050562">
    <property type="entry name" value="FAD_mOase_fung"/>
</dbReference>
<sequence length="445" mass="49403">MAPFKVIVVGGGPNGITAAHALQRAGIDFVVLERRQSVLEDTGASLVLSPHNQRVYHQLGLLEKILAIGEPLLHVTLSFGPESNVFKRTYGLSRLPENHGAPVVIFHRVQLLKVLYDGLPQEAKDRYLTNKKLVDIKTSDSGVEVTCEDGTSYTGDIVLGADGVHSKTRSIMRQLALQSDPSLSSAWDPESPFPAHYKCLWASFPRQTEPGESYETQSSGRSAMYLTGKERGWIFLYEKLPQPTTERVDYDEKDIRSYAESFADWQVHEKLKIRDIINQESFVAGMSNLQEGIAQRKSWAGRIVLVGDAAHRFTPNAGLGLNSGIQDVVSLSNHLKELVDKSDGTLDAESLEEVFQKYQSERKVPLANDYDDAAKATRLQAWATWVYRVVARYIFSLGPVRNFLASNRAAAGIKAGLVLNFVPASEPFVGKVPWDNRIKETDPHV</sequence>
<evidence type="ECO:0000256" key="5">
    <source>
        <dbReference type="ARBA" id="ARBA00023002"/>
    </source>
</evidence>
<dbReference type="AlphaFoldDB" id="A0A9P8VCT8"/>
<dbReference type="PRINTS" id="PR00420">
    <property type="entry name" value="RNGMNOXGNASE"/>
</dbReference>
<evidence type="ECO:0000256" key="3">
    <source>
        <dbReference type="ARBA" id="ARBA00022630"/>
    </source>
</evidence>
<evidence type="ECO:0000256" key="4">
    <source>
        <dbReference type="ARBA" id="ARBA00022827"/>
    </source>
</evidence>
<evidence type="ECO:0000256" key="2">
    <source>
        <dbReference type="ARBA" id="ARBA00007992"/>
    </source>
</evidence>
<evidence type="ECO:0000256" key="6">
    <source>
        <dbReference type="ARBA" id="ARBA00023033"/>
    </source>
</evidence>
<proteinExistence type="inferred from homology"/>
<feature type="domain" description="FAD-binding" evidence="7">
    <location>
        <begin position="5"/>
        <end position="340"/>
    </location>
</feature>
<evidence type="ECO:0000259" key="7">
    <source>
        <dbReference type="Pfam" id="PF01494"/>
    </source>
</evidence>
<dbReference type="Proteomes" id="UP000770015">
    <property type="component" value="Unassembled WGS sequence"/>
</dbReference>
<keyword evidence="9" id="KW-1185">Reference proteome</keyword>
<dbReference type="GO" id="GO:0071949">
    <property type="term" value="F:FAD binding"/>
    <property type="evidence" value="ECO:0007669"/>
    <property type="project" value="InterPro"/>
</dbReference>
<keyword evidence="3" id="KW-0285">Flavoprotein</keyword>
<dbReference type="Gene3D" id="3.50.50.60">
    <property type="entry name" value="FAD/NAD(P)-binding domain"/>
    <property type="match status" value="1"/>
</dbReference>
<keyword evidence="6" id="KW-0503">Monooxygenase</keyword>
<evidence type="ECO:0000313" key="9">
    <source>
        <dbReference type="Proteomes" id="UP000770015"/>
    </source>
</evidence>
<reference evidence="8" key="1">
    <citation type="journal article" date="2021" name="Nat. Commun.">
        <title>Genetic determinants of endophytism in the Arabidopsis root mycobiome.</title>
        <authorList>
            <person name="Mesny F."/>
            <person name="Miyauchi S."/>
            <person name="Thiergart T."/>
            <person name="Pickel B."/>
            <person name="Atanasova L."/>
            <person name="Karlsson M."/>
            <person name="Huettel B."/>
            <person name="Barry K.W."/>
            <person name="Haridas S."/>
            <person name="Chen C."/>
            <person name="Bauer D."/>
            <person name="Andreopoulos W."/>
            <person name="Pangilinan J."/>
            <person name="LaButti K."/>
            <person name="Riley R."/>
            <person name="Lipzen A."/>
            <person name="Clum A."/>
            <person name="Drula E."/>
            <person name="Henrissat B."/>
            <person name="Kohler A."/>
            <person name="Grigoriev I.V."/>
            <person name="Martin F.M."/>
            <person name="Hacquard S."/>
        </authorList>
    </citation>
    <scope>NUCLEOTIDE SEQUENCE</scope>
    <source>
        <strain evidence="8">MPI-SDFR-AT-0117</strain>
    </source>
</reference>
<dbReference type="PANTHER" id="PTHR47356:SF2">
    <property type="entry name" value="FAD-BINDING DOMAIN-CONTAINING PROTEIN-RELATED"/>
    <property type="match status" value="1"/>
</dbReference>
<gene>
    <name evidence="8" type="ORF">F5X68DRAFT_240329</name>
</gene>
<name>A0A9P8VCT8_9PEZI</name>
<dbReference type="InterPro" id="IPR002938">
    <property type="entry name" value="FAD-bd"/>
</dbReference>
<evidence type="ECO:0000313" key="8">
    <source>
        <dbReference type="EMBL" id="KAH6686876.1"/>
    </source>
</evidence>
<comment type="similarity">
    <text evidence="2">Belongs to the paxM FAD-dependent monooxygenase family.</text>
</comment>
<dbReference type="OrthoDB" id="2431938at2759"/>
<dbReference type="GO" id="GO:0004497">
    <property type="term" value="F:monooxygenase activity"/>
    <property type="evidence" value="ECO:0007669"/>
    <property type="project" value="UniProtKB-KW"/>
</dbReference>
<dbReference type="Pfam" id="PF01494">
    <property type="entry name" value="FAD_binding_3"/>
    <property type="match status" value="1"/>
</dbReference>
<dbReference type="SUPFAM" id="SSF51905">
    <property type="entry name" value="FAD/NAD(P)-binding domain"/>
    <property type="match status" value="1"/>
</dbReference>
<keyword evidence="5" id="KW-0560">Oxidoreductase</keyword>
<dbReference type="EMBL" id="JAGSXJ010000012">
    <property type="protein sequence ID" value="KAH6686876.1"/>
    <property type="molecule type" value="Genomic_DNA"/>
</dbReference>
<comment type="cofactor">
    <cofactor evidence="1">
        <name>FAD</name>
        <dbReference type="ChEBI" id="CHEBI:57692"/>
    </cofactor>
</comment>
<keyword evidence="4" id="KW-0274">FAD</keyword>
<evidence type="ECO:0000256" key="1">
    <source>
        <dbReference type="ARBA" id="ARBA00001974"/>
    </source>
</evidence>
<dbReference type="PANTHER" id="PTHR47356">
    <property type="entry name" value="FAD-DEPENDENT MONOOXYGENASE ASQG-RELATED"/>
    <property type="match status" value="1"/>
</dbReference>
<accession>A0A9P8VCT8</accession>
<dbReference type="InterPro" id="IPR036188">
    <property type="entry name" value="FAD/NAD-bd_sf"/>
</dbReference>
<protein>
    <recommendedName>
        <fullName evidence="7">FAD-binding domain-containing protein</fullName>
    </recommendedName>
</protein>
<comment type="caution">
    <text evidence="8">The sequence shown here is derived from an EMBL/GenBank/DDBJ whole genome shotgun (WGS) entry which is preliminary data.</text>
</comment>
<organism evidence="8 9">
    <name type="scientific">Plectosphaerella plurivora</name>
    <dbReference type="NCBI Taxonomy" id="936078"/>
    <lineage>
        <taxon>Eukaryota</taxon>
        <taxon>Fungi</taxon>
        <taxon>Dikarya</taxon>
        <taxon>Ascomycota</taxon>
        <taxon>Pezizomycotina</taxon>
        <taxon>Sordariomycetes</taxon>
        <taxon>Hypocreomycetidae</taxon>
        <taxon>Glomerellales</taxon>
        <taxon>Plectosphaerellaceae</taxon>
        <taxon>Plectosphaerella</taxon>
    </lineage>
</organism>